<keyword evidence="2" id="KW-0808">Transferase</keyword>
<dbReference type="SUPFAM" id="SSF57756">
    <property type="entry name" value="Retrovirus zinc finger-like domains"/>
    <property type="match status" value="1"/>
</dbReference>
<proteinExistence type="predicted"/>
<evidence type="ECO:0000256" key="5">
    <source>
        <dbReference type="ARBA" id="ARBA00022759"/>
    </source>
</evidence>
<protein>
    <recommendedName>
        <fullName evidence="1">RNA-directed DNA polymerase</fullName>
        <ecNumber evidence="1">2.7.7.49</ecNumber>
    </recommendedName>
</protein>
<keyword evidence="6" id="KW-0378">Hydrolase</keyword>
<dbReference type="Gene3D" id="3.30.420.10">
    <property type="entry name" value="Ribonuclease H-like superfamily/Ribonuclease H"/>
    <property type="match status" value="1"/>
</dbReference>
<dbReference type="InterPro" id="IPR041588">
    <property type="entry name" value="Integrase_H2C2"/>
</dbReference>
<evidence type="ECO:0000256" key="2">
    <source>
        <dbReference type="ARBA" id="ARBA00022679"/>
    </source>
</evidence>
<dbReference type="Pfam" id="PF00098">
    <property type="entry name" value="zf-CCHC"/>
    <property type="match status" value="1"/>
</dbReference>
<evidence type="ECO:0000259" key="10">
    <source>
        <dbReference type="PROSITE" id="PS50158"/>
    </source>
</evidence>
<dbReference type="PROSITE" id="PS50994">
    <property type="entry name" value="INTEGRASE"/>
    <property type="match status" value="1"/>
</dbReference>
<dbReference type="Gene3D" id="1.10.340.70">
    <property type="match status" value="1"/>
</dbReference>
<feature type="domain" description="CCHC-type" evidence="10">
    <location>
        <begin position="234"/>
        <end position="249"/>
    </location>
</feature>
<keyword evidence="4" id="KW-0540">Nuclease</keyword>
<dbReference type="PANTHER" id="PTHR37984">
    <property type="entry name" value="PROTEIN CBG26694"/>
    <property type="match status" value="1"/>
</dbReference>
<accession>A0ABQ5FNA3</accession>
<dbReference type="InterPro" id="IPR050951">
    <property type="entry name" value="Retrovirus_Pol_polyprotein"/>
</dbReference>
<dbReference type="CDD" id="cd01647">
    <property type="entry name" value="RT_LTR"/>
    <property type="match status" value="1"/>
</dbReference>
<dbReference type="InterPro" id="IPR043128">
    <property type="entry name" value="Rev_trsase/Diguanyl_cyclase"/>
</dbReference>
<dbReference type="SUPFAM" id="SSF50630">
    <property type="entry name" value="Acid proteases"/>
    <property type="match status" value="1"/>
</dbReference>
<keyword evidence="5" id="KW-0255">Endonuclease</keyword>
<dbReference type="PROSITE" id="PS50158">
    <property type="entry name" value="ZF_CCHC"/>
    <property type="match status" value="1"/>
</dbReference>
<feature type="compositionally biased region" description="Basic and acidic residues" evidence="9">
    <location>
        <begin position="169"/>
        <end position="180"/>
    </location>
</feature>
<dbReference type="EC" id="2.7.7.49" evidence="1"/>
<evidence type="ECO:0000259" key="11">
    <source>
        <dbReference type="PROSITE" id="PS50994"/>
    </source>
</evidence>
<dbReference type="Pfam" id="PF17921">
    <property type="entry name" value="Integrase_H2C2"/>
    <property type="match status" value="1"/>
</dbReference>
<dbReference type="InterPro" id="IPR001878">
    <property type="entry name" value="Znf_CCHC"/>
</dbReference>
<dbReference type="Pfam" id="PF00078">
    <property type="entry name" value="RVT_1"/>
    <property type="match status" value="1"/>
</dbReference>
<feature type="region of interest" description="Disordered" evidence="9">
    <location>
        <begin position="169"/>
        <end position="192"/>
    </location>
</feature>
<evidence type="ECO:0000256" key="8">
    <source>
        <dbReference type="PROSITE-ProRule" id="PRU00047"/>
    </source>
</evidence>
<reference evidence="12" key="1">
    <citation type="journal article" date="2022" name="Int. J. Mol. Sci.">
        <title>Draft Genome of Tanacetum Coccineum: Genomic Comparison of Closely Related Tanacetum-Family Plants.</title>
        <authorList>
            <person name="Yamashiro T."/>
            <person name="Shiraishi A."/>
            <person name="Nakayama K."/>
            <person name="Satake H."/>
        </authorList>
    </citation>
    <scope>NUCLEOTIDE SEQUENCE</scope>
</reference>
<dbReference type="Proteomes" id="UP001151760">
    <property type="component" value="Unassembled WGS sequence"/>
</dbReference>
<dbReference type="Gene3D" id="3.30.70.270">
    <property type="match status" value="1"/>
</dbReference>
<dbReference type="CDD" id="cd00303">
    <property type="entry name" value="retropepsin_like"/>
    <property type="match status" value="1"/>
</dbReference>
<dbReference type="SMART" id="SM00343">
    <property type="entry name" value="ZnF_C2HC"/>
    <property type="match status" value="2"/>
</dbReference>
<dbReference type="EMBL" id="BQNB010017580">
    <property type="protein sequence ID" value="GJT64817.1"/>
    <property type="molecule type" value="Genomic_DNA"/>
</dbReference>
<gene>
    <name evidence="12" type="ORF">Tco_1016297</name>
</gene>
<dbReference type="Gene3D" id="2.40.70.10">
    <property type="entry name" value="Acid Proteases"/>
    <property type="match status" value="1"/>
</dbReference>
<evidence type="ECO:0000313" key="12">
    <source>
        <dbReference type="EMBL" id="GJT64817.1"/>
    </source>
</evidence>
<reference evidence="12" key="2">
    <citation type="submission" date="2022-01" db="EMBL/GenBank/DDBJ databases">
        <authorList>
            <person name="Yamashiro T."/>
            <person name="Shiraishi A."/>
            <person name="Satake H."/>
            <person name="Nakayama K."/>
        </authorList>
    </citation>
    <scope>NUCLEOTIDE SEQUENCE</scope>
</reference>
<dbReference type="InterPro" id="IPR000477">
    <property type="entry name" value="RT_dom"/>
</dbReference>
<keyword evidence="13" id="KW-1185">Reference proteome</keyword>
<dbReference type="InterPro" id="IPR043502">
    <property type="entry name" value="DNA/RNA_pol_sf"/>
</dbReference>
<evidence type="ECO:0000313" key="13">
    <source>
        <dbReference type="Proteomes" id="UP001151760"/>
    </source>
</evidence>
<dbReference type="Gene3D" id="4.10.60.10">
    <property type="entry name" value="Zinc finger, CCHC-type"/>
    <property type="match status" value="1"/>
</dbReference>
<evidence type="ECO:0000256" key="7">
    <source>
        <dbReference type="ARBA" id="ARBA00022918"/>
    </source>
</evidence>
<name>A0ABQ5FNA3_9ASTR</name>
<dbReference type="InterPro" id="IPR036397">
    <property type="entry name" value="RNaseH_sf"/>
</dbReference>
<keyword evidence="8" id="KW-0862">Zinc</keyword>
<dbReference type="Pfam" id="PF17917">
    <property type="entry name" value="RT_RNaseH"/>
    <property type="match status" value="1"/>
</dbReference>
<evidence type="ECO:0000256" key="1">
    <source>
        <dbReference type="ARBA" id="ARBA00012493"/>
    </source>
</evidence>
<dbReference type="InterPro" id="IPR005162">
    <property type="entry name" value="Retrotrans_gag_dom"/>
</dbReference>
<dbReference type="InterPro" id="IPR036875">
    <property type="entry name" value="Znf_CCHC_sf"/>
</dbReference>
<dbReference type="Gene3D" id="3.10.10.10">
    <property type="entry name" value="HIV Type 1 Reverse Transcriptase, subunit A, domain 1"/>
    <property type="match status" value="1"/>
</dbReference>
<dbReference type="InterPro" id="IPR012337">
    <property type="entry name" value="RNaseH-like_sf"/>
</dbReference>
<dbReference type="SUPFAM" id="SSF56672">
    <property type="entry name" value="DNA/RNA polymerases"/>
    <property type="match status" value="1"/>
</dbReference>
<keyword evidence="8" id="KW-0479">Metal-binding</keyword>
<keyword evidence="3" id="KW-0548">Nucleotidyltransferase</keyword>
<evidence type="ECO:0000256" key="3">
    <source>
        <dbReference type="ARBA" id="ARBA00022695"/>
    </source>
</evidence>
<evidence type="ECO:0000256" key="6">
    <source>
        <dbReference type="ARBA" id="ARBA00022801"/>
    </source>
</evidence>
<dbReference type="InterPro" id="IPR041373">
    <property type="entry name" value="RT_RNaseH"/>
</dbReference>
<dbReference type="InterPro" id="IPR021109">
    <property type="entry name" value="Peptidase_aspartic_dom_sf"/>
</dbReference>
<sequence length="850" mass="97699">MEGVVRLIRWFEKMETIFHISNCPEKYQVKYATFTLLNSALTWWNSHKRTIGTDDVFAMTWREQMKLIPEVYCPRTEIQKMESELWNLTVKNNDLAAYTQRFQELTMMCTKMVPEEEDRVEKFIRGLLDNIQRNVIAVEPTRLQDAVQIANNLMDQKLKGYAMKNVENKRKFDNSQKDNRSQQPPNKRQNVGGPCTVRCGKCQMVGHLTRDYKATDSTISNQRGQVVNQRVLTCFECGRQGHYMSDCPKLKDQNRGNKNGNKNAVGKARGKAYVLGGGDANPDSNVITGMFLLNNHYASVLFDSGANRSFVSTTFSTLLDITPDTLDVSYAVKLADERISETNIVLRGCTLGLLGHPFNNDLMLVKLGSFNVIIGMDWLANQHAVIVCDEKIVRIPYGDEVLIVQGDKSDKGKKIDDLFDQLQGSRVYSKIDLRYGYHQLRVREEYIPKTAFRTRYDHYEFQVMPFGLTNAPASEKAEAAFQLLKQKLCSSSILALLEGSENFVVYCDASRKGLGAVLMQREKVIAYASRQLKIHEKNYTTHDLELGVAVFALKMWRHYLYGMKYVVFTDHKSLQHILDQKELNMSQHRWLELLSDYDYEIHYHPGKANVVADALSRKEWNKPLRVEARKKENYETEDLGGMIKNLKPRADETLCLNGRSWIPCFGDLRTLIMHESHKSKYSIHPGSDKMYQDMKKLYWWPNMKAEIATYVSKCLTCARVKAECQKPSGLLVQPVIPETDLIEKLTRQYLKEVVSRHGMPVSIISDRDSKFTSHLWQSLNKALGTQLDMSTAYHPQTDGQYERTIQTLEDMLRACVIDFGKGWDRYLPLVEFSYNNSYHTSIKAAPFEAL</sequence>
<dbReference type="GO" id="GO:0003964">
    <property type="term" value="F:RNA-directed DNA polymerase activity"/>
    <property type="evidence" value="ECO:0007669"/>
    <property type="project" value="UniProtKB-KW"/>
</dbReference>
<feature type="domain" description="Integrase catalytic" evidence="11">
    <location>
        <begin position="745"/>
        <end position="850"/>
    </location>
</feature>
<dbReference type="Pfam" id="PF08284">
    <property type="entry name" value="RVP_2"/>
    <property type="match status" value="1"/>
</dbReference>
<comment type="caution">
    <text evidence="12">The sequence shown here is derived from an EMBL/GenBank/DDBJ whole genome shotgun (WGS) entry which is preliminary data.</text>
</comment>
<dbReference type="SUPFAM" id="SSF53098">
    <property type="entry name" value="Ribonuclease H-like"/>
    <property type="match status" value="1"/>
</dbReference>
<evidence type="ECO:0000256" key="4">
    <source>
        <dbReference type="ARBA" id="ARBA00022722"/>
    </source>
</evidence>
<evidence type="ECO:0000256" key="9">
    <source>
        <dbReference type="SAM" id="MobiDB-lite"/>
    </source>
</evidence>
<dbReference type="InterPro" id="IPR001584">
    <property type="entry name" value="Integrase_cat-core"/>
</dbReference>
<keyword evidence="7 12" id="KW-0695">RNA-directed DNA polymerase</keyword>
<dbReference type="Pfam" id="PF03732">
    <property type="entry name" value="Retrotrans_gag"/>
    <property type="match status" value="1"/>
</dbReference>
<dbReference type="CDD" id="cd09274">
    <property type="entry name" value="RNase_HI_RT_Ty3"/>
    <property type="match status" value="1"/>
</dbReference>
<organism evidence="12 13">
    <name type="scientific">Tanacetum coccineum</name>
    <dbReference type="NCBI Taxonomy" id="301880"/>
    <lineage>
        <taxon>Eukaryota</taxon>
        <taxon>Viridiplantae</taxon>
        <taxon>Streptophyta</taxon>
        <taxon>Embryophyta</taxon>
        <taxon>Tracheophyta</taxon>
        <taxon>Spermatophyta</taxon>
        <taxon>Magnoliopsida</taxon>
        <taxon>eudicotyledons</taxon>
        <taxon>Gunneridae</taxon>
        <taxon>Pentapetalae</taxon>
        <taxon>asterids</taxon>
        <taxon>campanulids</taxon>
        <taxon>Asterales</taxon>
        <taxon>Asteraceae</taxon>
        <taxon>Asteroideae</taxon>
        <taxon>Anthemideae</taxon>
        <taxon>Anthemidinae</taxon>
        <taxon>Tanacetum</taxon>
    </lineage>
</organism>
<keyword evidence="8" id="KW-0863">Zinc-finger</keyword>
<dbReference type="PANTHER" id="PTHR37984:SF5">
    <property type="entry name" value="PROTEIN NYNRIN-LIKE"/>
    <property type="match status" value="1"/>
</dbReference>